<name>A0A1Z2RSW4_9MONO</name>
<dbReference type="Proteomes" id="UP000204232">
    <property type="component" value="Segment"/>
</dbReference>
<evidence type="ECO:0000313" key="7">
    <source>
        <dbReference type="EMBL" id="ASA47500.1"/>
    </source>
</evidence>
<proteinExistence type="predicted"/>
<dbReference type="EMBL" id="MF176298">
    <property type="protein sequence ID" value="ASA47375.1"/>
    <property type="molecule type" value="Genomic_RNA"/>
</dbReference>
<organism evidence="2 8">
    <name type="scientific">Culex mononega-like virus 2</name>
    <dbReference type="NCBI Taxonomy" id="2010272"/>
    <lineage>
        <taxon>Viruses</taxon>
        <taxon>Riboviria</taxon>
        <taxon>Orthornavirae</taxon>
        <taxon>Negarnaviricota</taxon>
        <taxon>Haploviricotina</taxon>
        <taxon>Monjiviricetes</taxon>
        <taxon>Mononegavirales</taxon>
        <taxon>Xinmoviridae</taxon>
        <taxon>Doupovirus</taxon>
        <taxon>Doupovirus australiaense</taxon>
    </lineage>
</organism>
<dbReference type="Proteomes" id="UP000272427">
    <property type="component" value="Segment"/>
</dbReference>
<dbReference type="KEGG" id="vg:33194346"/>
<keyword evidence="1" id="KW-0472">Membrane</keyword>
<evidence type="ECO:0000313" key="8">
    <source>
        <dbReference type="Proteomes" id="UP000272427"/>
    </source>
</evidence>
<dbReference type="Proteomes" id="UP000280841">
    <property type="component" value="Segment"/>
</dbReference>
<keyword evidence="1" id="KW-0812">Transmembrane</keyword>
<dbReference type="GeneID" id="33194346"/>
<evidence type="ECO:0000313" key="2">
    <source>
        <dbReference type="EMBL" id="ASA47288.1"/>
    </source>
</evidence>
<dbReference type="GeneID" id="80521793"/>
<reference evidence="2 9" key="1">
    <citation type="journal article" date="2017" name="J. Virol.">
        <title>High Resolution Meta-Transcriptomics Reveals the Ecological Dynamics of Mosquito-Associated RNA Viruses in Western Australia.</title>
        <authorList>
            <person name="Shi M."/>
            <person name="Neville P."/>
            <person name="Nicholson J."/>
            <person name="Eden J.S."/>
            <person name="Imrie A."/>
            <person name="Holmes E.C."/>
        </authorList>
    </citation>
    <scope>NUCLEOTIDE SEQUENCE [LARGE SCALE GENOMIC DNA]</scope>
    <source>
        <strain evidence="2">Mos172gb89800</strain>
        <strain evidence="3">Mos172X59831</strain>
        <strain evidence="9">mos172X59831</strain>
        <strain evidence="4">Mos191gb23464</strain>
        <strain evidence="5">Mos191X56446</strain>
        <strain evidence="6">MosWSB31078</strain>
        <strain evidence="7">MosWSX25901</strain>
    </source>
</reference>
<sequence length="99" mass="11088">MNYITPTILVAVIVIAHTVAIRSLSYDMTDRVPVIALINDHASWFMKLTVSPVTINFYATLTSFFATLALMGVVAKNWRAYVRDIQRGVVRAEVLMRSA</sequence>
<protein>
    <submittedName>
        <fullName evidence="2">Uncharacterized protein</fullName>
    </submittedName>
</protein>
<dbReference type="EMBL" id="MF176332">
    <property type="protein sequence ID" value="ASA47429.1"/>
    <property type="molecule type" value="Genomic_RNA"/>
</dbReference>
<accession>A0A1Z2RSW4</accession>
<dbReference type="EMBL" id="MF176247">
    <property type="protein sequence ID" value="ASA47288.1"/>
    <property type="molecule type" value="Genomic_RNA"/>
</dbReference>
<feature type="transmembrane region" description="Helical" evidence="1">
    <location>
        <begin position="55"/>
        <end position="75"/>
    </location>
</feature>
<evidence type="ECO:0000313" key="3">
    <source>
        <dbReference type="EMBL" id="ASA47318.1"/>
    </source>
</evidence>
<dbReference type="RefSeq" id="YP_010784564.1">
    <property type="nucleotide sequence ID" value="NC_075303.1"/>
</dbReference>
<dbReference type="Proteomes" id="UP000270635">
    <property type="component" value="Segment"/>
</dbReference>
<evidence type="ECO:0000256" key="1">
    <source>
        <dbReference type="SAM" id="Phobius"/>
    </source>
</evidence>
<dbReference type="EMBL" id="MF176268">
    <property type="protein sequence ID" value="ASA47318.1"/>
    <property type="molecule type" value="Genomic_RNA"/>
</dbReference>
<evidence type="ECO:0000313" key="9">
    <source>
        <dbReference type="Proteomes" id="UP000275001"/>
    </source>
</evidence>
<evidence type="ECO:0000313" key="6">
    <source>
        <dbReference type="EMBL" id="ASA47429.1"/>
    </source>
</evidence>
<dbReference type="RefSeq" id="YP_009388618.1">
    <property type="nucleotide sequence ID" value="NC_035133.1"/>
</dbReference>
<dbReference type="KEGG" id="vg:80521793"/>
<evidence type="ECO:0000313" key="4">
    <source>
        <dbReference type="EMBL" id="ASA47375.1"/>
    </source>
</evidence>
<dbReference type="Proteomes" id="UP000275001">
    <property type="component" value="Segment"/>
</dbReference>
<dbReference type="EMBL" id="MF176377">
    <property type="protein sequence ID" value="ASA47500.1"/>
    <property type="molecule type" value="Genomic_RNA"/>
</dbReference>
<keyword evidence="1" id="KW-1133">Transmembrane helix</keyword>
<dbReference type="EMBL" id="MF176318">
    <property type="protein sequence ID" value="ASA47409.1"/>
    <property type="molecule type" value="Genomic_RNA"/>
</dbReference>
<dbReference type="Proteomes" id="UP000280288">
    <property type="component" value="Segment"/>
</dbReference>
<evidence type="ECO:0000313" key="5">
    <source>
        <dbReference type="EMBL" id="ASA47409.1"/>
    </source>
</evidence>
<keyword evidence="9" id="KW-1185">Reference proteome</keyword>